<dbReference type="InterPro" id="IPR038404">
    <property type="entry name" value="TRAP_DctP_sf"/>
</dbReference>
<feature type="region of interest" description="Disordered" evidence="2">
    <location>
        <begin position="27"/>
        <end position="47"/>
    </location>
</feature>
<comment type="caution">
    <text evidence="4">The sequence shown here is derived from an EMBL/GenBank/DDBJ whole genome shotgun (WGS) entry which is preliminary data.</text>
</comment>
<dbReference type="Pfam" id="PF03480">
    <property type="entry name" value="DctP"/>
    <property type="match status" value="1"/>
</dbReference>
<accession>W4Q3L8</accession>
<proteinExistence type="predicted"/>
<evidence type="ECO:0000313" key="5">
    <source>
        <dbReference type="Proteomes" id="UP000018890"/>
    </source>
</evidence>
<dbReference type="CDD" id="cd13666">
    <property type="entry name" value="PBP2_TRAP_DctP_like_1"/>
    <property type="match status" value="1"/>
</dbReference>
<feature type="compositionally biased region" description="Low complexity" evidence="2">
    <location>
        <begin position="27"/>
        <end position="39"/>
    </location>
</feature>
<name>W4Q3L8_9BACI</name>
<sequence length="377" mass="41878">MKNSRTWLVFFSIFLFTLILAACGSETNTTTSNSETNTNDEVTPAENGEKETITLRIGAGAPIESSIWLQPIRDYFMKEVNESLENYEIDWVENWGTITDMPGELETIEAGLLDVGFSTAAFQPTHLKMSSMGFNTPFSSSDPEIIAEVAIQMEETFEEFAGEYDKVNAKLLGLAVSENYVLTTTFPVNSLEDLQGKRIAGASANQKWLQASGAVPVQSALTEAYQSLQSGVYEGWVIFPSSLIGFKMYEQAKYITNVPFGSMILGGLVVNNDVWAGLPEEVQTVFEEVGKQYTYEIAKYSKESTIADFKEMEEAGVTITTLSPEDEAEWASRLEFMPIEYAEELNSSGLPGTEIMQSYIQFQKDAGHEFPSPYEIQ</sequence>
<keyword evidence="1 3" id="KW-0732">Signal</keyword>
<dbReference type="AlphaFoldDB" id="W4Q3L8"/>
<dbReference type="STRING" id="1236970.JCM9140_1967"/>
<dbReference type="EMBL" id="BAUT01000016">
    <property type="protein sequence ID" value="GAE25944.1"/>
    <property type="molecule type" value="Genomic_DNA"/>
</dbReference>
<keyword evidence="5" id="KW-1185">Reference proteome</keyword>
<reference evidence="4" key="1">
    <citation type="journal article" date="2014" name="Genome Announc.">
        <title>Draft Genome Sequences of Three Alkaliphilic Bacillus Strains, Bacillus wakoensis JCM 9140T, Bacillus akibai JCM 9157T, and Bacillus hemicellulosilyticus JCM 9152T.</title>
        <authorList>
            <person name="Yuki M."/>
            <person name="Oshima K."/>
            <person name="Suda W."/>
            <person name="Oshida Y."/>
            <person name="Kitamura K."/>
            <person name="Iida T."/>
            <person name="Hattori M."/>
            <person name="Ohkuma M."/>
        </authorList>
    </citation>
    <scope>NUCLEOTIDE SEQUENCE [LARGE SCALE GENOMIC DNA]</scope>
    <source>
        <strain evidence="4">JCM 9140</strain>
    </source>
</reference>
<organism evidence="4 5">
    <name type="scientific">Halalkalibacter wakoensis JCM 9140</name>
    <dbReference type="NCBI Taxonomy" id="1236970"/>
    <lineage>
        <taxon>Bacteria</taxon>
        <taxon>Bacillati</taxon>
        <taxon>Bacillota</taxon>
        <taxon>Bacilli</taxon>
        <taxon>Bacillales</taxon>
        <taxon>Bacillaceae</taxon>
        <taxon>Halalkalibacter</taxon>
    </lineage>
</organism>
<gene>
    <name evidence="4" type="ORF">JCM9140_1967</name>
</gene>
<dbReference type="OrthoDB" id="9776801at2"/>
<evidence type="ECO:0000256" key="3">
    <source>
        <dbReference type="SAM" id="SignalP"/>
    </source>
</evidence>
<dbReference type="GO" id="GO:0055085">
    <property type="term" value="P:transmembrane transport"/>
    <property type="evidence" value="ECO:0007669"/>
    <property type="project" value="InterPro"/>
</dbReference>
<dbReference type="PROSITE" id="PS51257">
    <property type="entry name" value="PROKAR_LIPOPROTEIN"/>
    <property type="match status" value="1"/>
</dbReference>
<evidence type="ECO:0000256" key="2">
    <source>
        <dbReference type="SAM" id="MobiDB-lite"/>
    </source>
</evidence>
<dbReference type="PANTHER" id="PTHR33376:SF15">
    <property type="entry name" value="BLL6794 PROTEIN"/>
    <property type="match status" value="1"/>
</dbReference>
<dbReference type="RefSeq" id="WP_034745038.1">
    <property type="nucleotide sequence ID" value="NZ_BAUT01000016.1"/>
</dbReference>
<feature type="signal peptide" evidence="3">
    <location>
        <begin position="1"/>
        <end position="21"/>
    </location>
</feature>
<evidence type="ECO:0000256" key="1">
    <source>
        <dbReference type="ARBA" id="ARBA00022729"/>
    </source>
</evidence>
<dbReference type="PANTHER" id="PTHR33376">
    <property type="match status" value="1"/>
</dbReference>
<feature type="chain" id="PRO_5039482944" evidence="3">
    <location>
        <begin position="22"/>
        <end position="377"/>
    </location>
</feature>
<dbReference type="NCBIfam" id="NF037995">
    <property type="entry name" value="TRAP_S1"/>
    <property type="match status" value="1"/>
</dbReference>
<dbReference type="Gene3D" id="3.40.190.170">
    <property type="entry name" value="Bacterial extracellular solute-binding protein, family 7"/>
    <property type="match status" value="1"/>
</dbReference>
<evidence type="ECO:0000313" key="4">
    <source>
        <dbReference type="EMBL" id="GAE25944.1"/>
    </source>
</evidence>
<dbReference type="Proteomes" id="UP000018890">
    <property type="component" value="Unassembled WGS sequence"/>
</dbReference>
<dbReference type="InterPro" id="IPR018389">
    <property type="entry name" value="DctP_fam"/>
</dbReference>
<protein>
    <submittedName>
        <fullName evidence="4">TRAP-type C4-dicarboxylate transport system</fullName>
    </submittedName>
</protein>